<keyword evidence="4 8" id="KW-0413">Isomerase</keyword>
<comment type="similarity">
    <text evidence="1 8">Belongs to the pseudouridine synthase RsuA family.</text>
</comment>
<evidence type="ECO:0000256" key="8">
    <source>
        <dbReference type="RuleBase" id="RU003887"/>
    </source>
</evidence>
<comment type="function">
    <text evidence="6">Responsible for synthesis of pseudouridine from uracil-2605 in 23S ribosomal RNA.</text>
</comment>
<dbReference type="InterPro" id="IPR020094">
    <property type="entry name" value="TruA/RsuA/RluB/E/F_N"/>
</dbReference>
<sequence>MSKPKHSNQNTARQPVARTRRDQPQGGFGQSGSGDKRSFTPRGEGGYNRGPKPFGGNDERRGGDRGRFEPREGGGDRSRFENREGGNRGRFDSRDGGDKRPFTPRGEGGYNRGPKPFGGNDERRGGDRSRFENREGGNRGRFDSRDGGDKRPFTSRGEGGYNRSPKPFGGNDERRGGDRGRFEPREGGGERSRFDNREGGNRSRFDARDGGDKRPFTPRGEGGYNSGPKPFGGNDERRGGDRGRFEPREGGGDRSRFDNREGGNRGRFDARDGGDKRPFTPRGEGGYNRGPKPFGGNDERRGGDRGRFEPREGGSDRSRFDNREGGNRGRFDSRDGGDKRPFTPRGEGGDKRPFTPRGEGGDKRPFTPRGEGSKKPAAPVPLTSRAKRMPQRHLSDKIENKMQKLREQRIDPSVSLNEMRLQKALALAGLGSRRDMDELVAAGRVSINGAVAELGARVRPGDKVRVDSKPVLIRWPDRLPRVIVYHKQEGEIVTRDDPEGRTTVFDRLPQTRSSKWVAIGRLDVNTSGLLIFTTSGDLANRMTHPSFEVEREYAVRVLGKLTPEQMKETTAGVQLDDGPASFQFIREDDDKEDSVNHWYRVGIREGRNREVRRMFEHFGLTVSRLMRVRFGIVTLPSRLKRGQFYELNELEVSKLMHWSGLTMAGTRAD</sequence>
<feature type="compositionally biased region" description="Basic and acidic residues" evidence="9">
    <location>
        <begin position="57"/>
        <end position="101"/>
    </location>
</feature>
<keyword evidence="2" id="KW-0698">rRNA processing</keyword>
<dbReference type="PANTHER" id="PTHR47683:SF3">
    <property type="entry name" value="RIBOSOMAL LARGE SUBUNIT PSEUDOURIDINE SYNTHASE B"/>
    <property type="match status" value="1"/>
</dbReference>
<comment type="catalytic activity">
    <reaction evidence="5">
        <text>uridine(2605) in 23S rRNA = pseudouridine(2605) in 23S rRNA</text>
        <dbReference type="Rhea" id="RHEA:42520"/>
        <dbReference type="Rhea" id="RHEA-COMP:10095"/>
        <dbReference type="Rhea" id="RHEA-COMP:10096"/>
        <dbReference type="ChEBI" id="CHEBI:65314"/>
        <dbReference type="ChEBI" id="CHEBI:65315"/>
        <dbReference type="EC" id="5.4.99.22"/>
    </reaction>
</comment>
<evidence type="ECO:0000256" key="3">
    <source>
        <dbReference type="ARBA" id="ARBA00022884"/>
    </source>
</evidence>
<dbReference type="InterPro" id="IPR018496">
    <property type="entry name" value="PsdUridine_synth_RsuA/RluB_CS"/>
</dbReference>
<feature type="compositionally biased region" description="Basic and acidic residues" evidence="9">
    <location>
        <begin position="120"/>
        <end position="152"/>
    </location>
</feature>
<keyword evidence="3 7" id="KW-0694">RNA-binding</keyword>
<gene>
    <name evidence="11" type="ORF">LH440_02230</name>
</gene>
<dbReference type="PANTHER" id="PTHR47683">
    <property type="entry name" value="PSEUDOURIDINE SYNTHASE FAMILY PROTEIN-RELATED"/>
    <property type="match status" value="1"/>
</dbReference>
<evidence type="ECO:0000259" key="10">
    <source>
        <dbReference type="SMART" id="SM00363"/>
    </source>
</evidence>
<dbReference type="SUPFAM" id="SSF55174">
    <property type="entry name" value="Alpha-L RNA-binding motif"/>
    <property type="match status" value="1"/>
</dbReference>
<dbReference type="NCBIfam" id="TIGR00093">
    <property type="entry name" value="pseudouridine synthase"/>
    <property type="match status" value="1"/>
</dbReference>
<dbReference type="GO" id="GO:0160139">
    <property type="term" value="F:23S rRNA pseudouridine(2605) synthase activity"/>
    <property type="evidence" value="ECO:0007669"/>
    <property type="project" value="UniProtKB-EC"/>
</dbReference>
<dbReference type="FunFam" id="3.30.70.1560:FF:000001">
    <property type="entry name" value="Pseudouridine synthase"/>
    <property type="match status" value="1"/>
</dbReference>
<feature type="region of interest" description="Disordered" evidence="9">
    <location>
        <begin position="1"/>
        <end position="392"/>
    </location>
</feature>
<dbReference type="InterPro" id="IPR006145">
    <property type="entry name" value="PsdUridine_synth_RsuA/RluA"/>
</dbReference>
<dbReference type="SMART" id="SM00363">
    <property type="entry name" value="S4"/>
    <property type="match status" value="1"/>
</dbReference>
<comment type="caution">
    <text evidence="11">The sequence shown here is derived from an EMBL/GenBank/DDBJ whole genome shotgun (WGS) entry which is preliminary data.</text>
</comment>
<proteinExistence type="inferred from homology"/>
<feature type="compositionally biased region" description="Basic and acidic residues" evidence="9">
    <location>
        <begin position="297"/>
        <end position="365"/>
    </location>
</feature>
<evidence type="ECO:0000256" key="7">
    <source>
        <dbReference type="PROSITE-ProRule" id="PRU00182"/>
    </source>
</evidence>
<protein>
    <recommendedName>
        <fullName evidence="8">Pseudouridine synthase</fullName>
        <ecNumber evidence="8">5.4.99.-</ecNumber>
    </recommendedName>
</protein>
<evidence type="ECO:0000313" key="12">
    <source>
        <dbReference type="Proteomes" id="UP001200247"/>
    </source>
</evidence>
<dbReference type="EC" id="5.4.99.-" evidence="8"/>
<dbReference type="CDD" id="cd00165">
    <property type="entry name" value="S4"/>
    <property type="match status" value="1"/>
</dbReference>
<reference evidence="11 12" key="1">
    <citation type="submission" date="2021-10" db="EMBL/GenBank/DDBJ databases">
        <title>Whole-genome sequencing analysis of Laribacter hongkongensis: virulence gene profiles, carbohydrate-active enzyme prediction, and antimicrobial resistance characterization.</title>
        <authorList>
            <person name="Yuan P."/>
            <person name="Zhan Y."/>
            <person name="Chen D."/>
        </authorList>
    </citation>
    <scope>NUCLEOTIDE SEQUENCE [LARGE SCALE GENOMIC DNA]</scope>
    <source>
        <strain evidence="11 12">W67</strain>
    </source>
</reference>
<evidence type="ECO:0000256" key="6">
    <source>
        <dbReference type="ARBA" id="ARBA00037383"/>
    </source>
</evidence>
<dbReference type="GO" id="GO:0003723">
    <property type="term" value="F:RNA binding"/>
    <property type="evidence" value="ECO:0007669"/>
    <property type="project" value="UniProtKB-KW"/>
</dbReference>
<dbReference type="RefSeq" id="WP_239893450.1">
    <property type="nucleotide sequence ID" value="NZ_JAJAXM010000003.1"/>
</dbReference>
<dbReference type="InterPro" id="IPR036986">
    <property type="entry name" value="S4_RNA-bd_sf"/>
</dbReference>
<evidence type="ECO:0000256" key="4">
    <source>
        <dbReference type="ARBA" id="ARBA00023235"/>
    </source>
</evidence>
<evidence type="ECO:0000256" key="9">
    <source>
        <dbReference type="SAM" id="MobiDB-lite"/>
    </source>
</evidence>
<evidence type="ECO:0000256" key="5">
    <source>
        <dbReference type="ARBA" id="ARBA00036944"/>
    </source>
</evidence>
<evidence type="ECO:0000313" key="11">
    <source>
        <dbReference type="EMBL" id="MCG9024737.1"/>
    </source>
</evidence>
<feature type="compositionally biased region" description="Basic and acidic residues" evidence="9">
    <location>
        <begin position="234"/>
        <end position="278"/>
    </location>
</feature>
<dbReference type="InterPro" id="IPR050343">
    <property type="entry name" value="RsuA_PseudoU_synthase"/>
</dbReference>
<dbReference type="InterPro" id="IPR002942">
    <property type="entry name" value="S4_RNA-bd"/>
</dbReference>
<feature type="domain" description="RNA-binding S4" evidence="10">
    <location>
        <begin position="419"/>
        <end position="473"/>
    </location>
</feature>
<dbReference type="InterPro" id="IPR042092">
    <property type="entry name" value="PsdUridine_s_RsuA/RluB/E/F_cat"/>
</dbReference>
<dbReference type="Gene3D" id="3.30.70.580">
    <property type="entry name" value="Pseudouridine synthase I, catalytic domain, N-terminal subdomain"/>
    <property type="match status" value="1"/>
</dbReference>
<feature type="compositionally biased region" description="Basic and acidic residues" evidence="9">
    <location>
        <begin position="171"/>
        <end position="215"/>
    </location>
</feature>
<dbReference type="FunFam" id="3.10.290.10:FF:000003">
    <property type="entry name" value="Pseudouridine synthase"/>
    <property type="match status" value="1"/>
</dbReference>
<dbReference type="AlphaFoldDB" id="A0ABD4SP24"/>
<evidence type="ECO:0000256" key="2">
    <source>
        <dbReference type="ARBA" id="ARBA00022552"/>
    </source>
</evidence>
<accession>A0ABD4SP24</accession>
<dbReference type="Pfam" id="PF01479">
    <property type="entry name" value="S4"/>
    <property type="match status" value="1"/>
</dbReference>
<dbReference type="PROSITE" id="PS01149">
    <property type="entry name" value="PSI_RSU"/>
    <property type="match status" value="1"/>
</dbReference>
<name>A0ABD4SP24_9NEIS</name>
<dbReference type="InterPro" id="IPR020103">
    <property type="entry name" value="PsdUridine_synth_cat_dom_sf"/>
</dbReference>
<dbReference type="GO" id="GO:0005829">
    <property type="term" value="C:cytosol"/>
    <property type="evidence" value="ECO:0007669"/>
    <property type="project" value="UniProtKB-ARBA"/>
</dbReference>
<organism evidence="11 12">
    <name type="scientific">Laribacter hongkongensis</name>
    <dbReference type="NCBI Taxonomy" id="168471"/>
    <lineage>
        <taxon>Bacteria</taxon>
        <taxon>Pseudomonadati</taxon>
        <taxon>Pseudomonadota</taxon>
        <taxon>Betaproteobacteria</taxon>
        <taxon>Neisseriales</taxon>
        <taxon>Aquaspirillaceae</taxon>
        <taxon>Laribacter</taxon>
    </lineage>
</organism>
<dbReference type="PROSITE" id="PS50889">
    <property type="entry name" value="S4"/>
    <property type="match status" value="1"/>
</dbReference>
<evidence type="ECO:0000256" key="1">
    <source>
        <dbReference type="ARBA" id="ARBA00008348"/>
    </source>
</evidence>
<dbReference type="FunFam" id="3.30.70.580:FF:000009">
    <property type="entry name" value="Pseudouridine synthase"/>
    <property type="match status" value="1"/>
</dbReference>
<dbReference type="Gene3D" id="3.30.70.1560">
    <property type="entry name" value="Alpha-L RNA-binding motif"/>
    <property type="match status" value="1"/>
</dbReference>
<dbReference type="Gene3D" id="3.10.290.10">
    <property type="entry name" value="RNA-binding S4 domain"/>
    <property type="match status" value="1"/>
</dbReference>
<dbReference type="SUPFAM" id="SSF55120">
    <property type="entry name" value="Pseudouridine synthase"/>
    <property type="match status" value="1"/>
</dbReference>
<dbReference type="Pfam" id="PF00849">
    <property type="entry name" value="PseudoU_synth_2"/>
    <property type="match status" value="1"/>
</dbReference>
<dbReference type="Proteomes" id="UP001200247">
    <property type="component" value="Unassembled WGS sequence"/>
</dbReference>
<dbReference type="GO" id="GO:0000455">
    <property type="term" value="P:enzyme-directed rRNA pseudouridine synthesis"/>
    <property type="evidence" value="ECO:0007669"/>
    <property type="project" value="UniProtKB-ARBA"/>
</dbReference>
<dbReference type="EMBL" id="JAJAXM010000003">
    <property type="protein sequence ID" value="MCG9024737.1"/>
    <property type="molecule type" value="Genomic_DNA"/>
</dbReference>
<dbReference type="InterPro" id="IPR000748">
    <property type="entry name" value="PsdUridine_synth_RsuA/RluB/E/F"/>
</dbReference>